<dbReference type="AlphaFoldDB" id="A0A4Q9MFJ3"/>
<sequence length="177" mass="19928">MCITFTWWTERTIDCRRIMCPPIRGGASCASFSNPSCRQVPCAYTTVSGRPRGLCCTKGMSLRVRSSIRRRIDVWLQRSLCRKRCFEFCHFQGQKPQMRRGAASIEAKAEGTDRSCRSSTYPEGLHESTAPRAPLGCSVPQLCLCPAVCVGRTLIWRYVRNSLAVTYSREASSHTHV</sequence>
<organism evidence="1">
    <name type="scientific">Dichomitus squalens</name>
    <dbReference type="NCBI Taxonomy" id="114155"/>
    <lineage>
        <taxon>Eukaryota</taxon>
        <taxon>Fungi</taxon>
        <taxon>Dikarya</taxon>
        <taxon>Basidiomycota</taxon>
        <taxon>Agaricomycotina</taxon>
        <taxon>Agaricomycetes</taxon>
        <taxon>Polyporales</taxon>
        <taxon>Polyporaceae</taxon>
        <taxon>Dichomitus</taxon>
    </lineage>
</organism>
<dbReference type="Proteomes" id="UP000292957">
    <property type="component" value="Unassembled WGS sequence"/>
</dbReference>
<dbReference type="EMBL" id="ML143475">
    <property type="protein sequence ID" value="TBU24636.1"/>
    <property type="molecule type" value="Genomic_DNA"/>
</dbReference>
<evidence type="ECO:0000313" key="1">
    <source>
        <dbReference type="EMBL" id="TBU24636.1"/>
    </source>
</evidence>
<gene>
    <name evidence="1" type="ORF">BD311DRAFT_551719</name>
</gene>
<proteinExistence type="predicted"/>
<protein>
    <submittedName>
        <fullName evidence="1">Uncharacterized protein</fullName>
    </submittedName>
</protein>
<accession>A0A4Q9MFJ3</accession>
<name>A0A4Q9MFJ3_9APHY</name>
<reference evidence="1" key="1">
    <citation type="submission" date="2019-01" db="EMBL/GenBank/DDBJ databases">
        <title>Draft genome sequences of three monokaryotic isolates of the white-rot basidiomycete fungus Dichomitus squalens.</title>
        <authorList>
            <consortium name="DOE Joint Genome Institute"/>
            <person name="Lopez S.C."/>
            <person name="Andreopoulos B."/>
            <person name="Pangilinan J."/>
            <person name="Lipzen A."/>
            <person name="Riley R."/>
            <person name="Ahrendt S."/>
            <person name="Ng V."/>
            <person name="Barry K."/>
            <person name="Daum C."/>
            <person name="Grigoriev I.V."/>
            <person name="Hilden K.S."/>
            <person name="Makela M.R."/>
            <person name="de Vries R.P."/>
        </authorList>
    </citation>
    <scope>NUCLEOTIDE SEQUENCE [LARGE SCALE GENOMIC DNA]</scope>
    <source>
        <strain evidence="1">OM18370.1</strain>
    </source>
</reference>